<dbReference type="PANTHER" id="PTHR31293">
    <property type="entry name" value="RNI-LIKE SUPERFAMILY PROTEIN"/>
    <property type="match status" value="1"/>
</dbReference>
<dbReference type="PANTHER" id="PTHR31293:SF12">
    <property type="entry name" value="RNI-LIKE SUPERFAMILY PROTEIN"/>
    <property type="match status" value="1"/>
</dbReference>
<dbReference type="InterPro" id="IPR001810">
    <property type="entry name" value="F-box_dom"/>
</dbReference>
<organism evidence="2 3">
    <name type="scientific">Castilleja foliolosa</name>
    <dbReference type="NCBI Taxonomy" id="1961234"/>
    <lineage>
        <taxon>Eukaryota</taxon>
        <taxon>Viridiplantae</taxon>
        <taxon>Streptophyta</taxon>
        <taxon>Embryophyta</taxon>
        <taxon>Tracheophyta</taxon>
        <taxon>Spermatophyta</taxon>
        <taxon>Magnoliopsida</taxon>
        <taxon>eudicotyledons</taxon>
        <taxon>Gunneridae</taxon>
        <taxon>Pentapetalae</taxon>
        <taxon>asterids</taxon>
        <taxon>lamiids</taxon>
        <taxon>Lamiales</taxon>
        <taxon>Orobanchaceae</taxon>
        <taxon>Pedicularideae</taxon>
        <taxon>Castillejinae</taxon>
        <taxon>Castilleja</taxon>
    </lineage>
</organism>
<dbReference type="InterPro" id="IPR036047">
    <property type="entry name" value="F-box-like_dom_sf"/>
</dbReference>
<evidence type="ECO:0000259" key="1">
    <source>
        <dbReference type="Pfam" id="PF00646"/>
    </source>
</evidence>
<dbReference type="InterPro" id="IPR055294">
    <property type="entry name" value="FBL60-like"/>
</dbReference>
<comment type="caution">
    <text evidence="2">The sequence shown here is derived from an EMBL/GenBank/DDBJ whole genome shotgun (WGS) entry which is preliminary data.</text>
</comment>
<evidence type="ECO:0000313" key="3">
    <source>
        <dbReference type="Proteomes" id="UP001632038"/>
    </source>
</evidence>
<protein>
    <recommendedName>
        <fullName evidence="1">F-box domain-containing protein</fullName>
    </recommendedName>
</protein>
<gene>
    <name evidence="2" type="ORF">CASFOL_004401</name>
</gene>
<evidence type="ECO:0000313" key="2">
    <source>
        <dbReference type="EMBL" id="KAL3651399.1"/>
    </source>
</evidence>
<dbReference type="SUPFAM" id="SSF81383">
    <property type="entry name" value="F-box domain"/>
    <property type="match status" value="1"/>
</dbReference>
<dbReference type="EMBL" id="JAVIJP010000006">
    <property type="protein sequence ID" value="KAL3651399.1"/>
    <property type="molecule type" value="Genomic_DNA"/>
</dbReference>
<accession>A0ABD3EE39</accession>
<proteinExistence type="predicted"/>
<keyword evidence="3" id="KW-1185">Reference proteome</keyword>
<feature type="domain" description="F-box" evidence="1">
    <location>
        <begin position="66"/>
        <end position="104"/>
    </location>
</feature>
<reference evidence="3" key="1">
    <citation type="journal article" date="2024" name="IScience">
        <title>Strigolactones Initiate the Formation of Haustorium-like Structures in Castilleja.</title>
        <authorList>
            <person name="Buerger M."/>
            <person name="Peterson D."/>
            <person name="Chory J."/>
        </authorList>
    </citation>
    <scope>NUCLEOTIDE SEQUENCE [LARGE SCALE GENOMIC DNA]</scope>
</reference>
<sequence length="442" mass="50858">MGGARPAILSIVTKSNPTTRAKYWRHLLPIFQSNQIKKVPQTQPPIIGFSLPMKNPKLIDSANGVSQLPEAIIQHIQSLLTLKQAAQTSILSKSWHNAWSTLPNLDFDQRRSGRDYKSYRDVRGFLESAMRTIQRYEQSNLNIKSFSLSMDRRDSDIRILGDELTMKALKLGAIELSLSVCLYRGLSIFPVTINACEFRNLKVLRLEWLDIDPLFSDYEFPCLKVLTLTRCFSKKVVGIRISSPSLENLTFEHSFILKAKLDFPNIPSSDCVAELSFECAVYEFKTSWLIVFEKFLEQLNLFKVMLSLEIGSSVEVVFDYVWDIWRPKPVVENLTLKLHPMFINGGSKFLECLLGSCVSKYITQNCVSQDHSFLKLLCKVLKVYVSENCYRNTSRLPGLEEVNVECFDETLSKWRPLSLKTLFDAPKSLQDKQLIRFRLKWR</sequence>
<dbReference type="Proteomes" id="UP001632038">
    <property type="component" value="Unassembled WGS sequence"/>
</dbReference>
<name>A0ABD3EE39_9LAMI</name>
<dbReference type="Pfam" id="PF00646">
    <property type="entry name" value="F-box"/>
    <property type="match status" value="1"/>
</dbReference>
<dbReference type="AlphaFoldDB" id="A0ABD3EE39"/>